<feature type="domain" description="Exonuclease" evidence="1">
    <location>
        <begin position="36"/>
        <end position="200"/>
    </location>
</feature>
<dbReference type="InterPro" id="IPR013520">
    <property type="entry name" value="Ribonucl_H"/>
</dbReference>
<evidence type="ECO:0000313" key="2">
    <source>
        <dbReference type="EMBL" id="AAC07843.1"/>
    </source>
</evidence>
<protein>
    <recommendedName>
        <fullName evidence="1">Exonuclease domain-containing protein</fullName>
    </recommendedName>
</protein>
<dbReference type="AlphaFoldDB" id="O67875"/>
<accession>O67875</accession>
<dbReference type="eggNOG" id="COG0847">
    <property type="taxonomic scope" value="Bacteria"/>
</dbReference>
<dbReference type="SUPFAM" id="SSF53098">
    <property type="entry name" value="Ribonuclease H-like"/>
    <property type="match status" value="1"/>
</dbReference>
<dbReference type="PANTHER" id="PTHR30231">
    <property type="entry name" value="DNA POLYMERASE III SUBUNIT EPSILON"/>
    <property type="match status" value="1"/>
</dbReference>
<dbReference type="KEGG" id="aae:aq_2108"/>
<evidence type="ECO:0000313" key="3">
    <source>
        <dbReference type="Proteomes" id="UP000000798"/>
    </source>
</evidence>
<dbReference type="Gene3D" id="3.30.420.10">
    <property type="entry name" value="Ribonuclease H-like superfamily/Ribonuclease H"/>
    <property type="match status" value="1"/>
</dbReference>
<dbReference type="GO" id="GO:0005829">
    <property type="term" value="C:cytosol"/>
    <property type="evidence" value="ECO:0000318"/>
    <property type="project" value="GO_Central"/>
</dbReference>
<dbReference type="OrthoDB" id="9776650at2"/>
<organism evidence="2 3">
    <name type="scientific">Aquifex aeolicus (strain VF5)</name>
    <dbReference type="NCBI Taxonomy" id="224324"/>
    <lineage>
        <taxon>Bacteria</taxon>
        <taxon>Pseudomonadati</taxon>
        <taxon>Aquificota</taxon>
        <taxon>Aquificia</taxon>
        <taxon>Aquificales</taxon>
        <taxon>Aquificaceae</taxon>
        <taxon>Aquifex</taxon>
    </lineage>
</organism>
<dbReference type="EMBL" id="AE000657">
    <property type="protein sequence ID" value="AAC07843.1"/>
    <property type="molecule type" value="Genomic_DNA"/>
</dbReference>
<dbReference type="Proteomes" id="UP000000798">
    <property type="component" value="Chromosome"/>
</dbReference>
<reference evidence="2 3" key="1">
    <citation type="journal article" date="1998" name="Nature">
        <title>The complete genome of the hyperthermophilic bacterium Aquifex aeolicus.</title>
        <authorList>
            <person name="Deckert G."/>
            <person name="Warren P.V."/>
            <person name="Gaasterland T."/>
            <person name="Young W.G."/>
            <person name="Lenox A.L."/>
            <person name="Graham D.E."/>
            <person name="Overbeek R."/>
            <person name="Snead M.A."/>
            <person name="Keller M."/>
            <person name="Aujay M."/>
            <person name="Huber R."/>
            <person name="Feldman R.A."/>
            <person name="Short J.M."/>
            <person name="Olson G.J."/>
            <person name="Swanson R.V."/>
        </authorList>
    </citation>
    <scope>NUCLEOTIDE SEQUENCE [LARGE SCALE GENOMIC DNA]</scope>
    <source>
        <strain evidence="2 3">VF5</strain>
    </source>
</reference>
<dbReference type="CDD" id="cd06127">
    <property type="entry name" value="DEDDh"/>
    <property type="match status" value="1"/>
</dbReference>
<dbReference type="STRING" id="224324.aq_2108"/>
<dbReference type="GO" id="GO:0008408">
    <property type="term" value="F:3'-5' exonuclease activity"/>
    <property type="evidence" value="ECO:0000318"/>
    <property type="project" value="GO_Central"/>
</dbReference>
<dbReference type="GO" id="GO:0045004">
    <property type="term" value="P:DNA replication proofreading"/>
    <property type="evidence" value="ECO:0000318"/>
    <property type="project" value="GO_Central"/>
</dbReference>
<dbReference type="HOGENOM" id="CLU_047806_10_0_0"/>
<dbReference type="InterPro" id="IPR036397">
    <property type="entry name" value="RNaseH_sf"/>
</dbReference>
<evidence type="ECO:0000259" key="1">
    <source>
        <dbReference type="SMART" id="SM00479"/>
    </source>
</evidence>
<dbReference type="InParanoid" id="O67875"/>
<dbReference type="RefSeq" id="WP_010881380.1">
    <property type="nucleotide sequence ID" value="NC_000918.1"/>
</dbReference>
<dbReference type="GO" id="GO:0003676">
    <property type="term" value="F:nucleic acid binding"/>
    <property type="evidence" value="ECO:0007669"/>
    <property type="project" value="InterPro"/>
</dbReference>
<sequence>MNFLKKFLLLRKAQKSPYFEEFYEEIDLNQKVKDARFVVFDCEATELDVKKAKLLSIGAVEVKNLEIDLSKSFYEILKSDEIKAAEIHGITREDVEKYGKEPKEVIYDFLKYIKGSVLVGYYVKFDVSLVEKYSIKYFQYPIINYKLDLFSFVKREYQSGRSLDDLMKELGVEIRARHNALEDAYITALLFLKYVYPNREYRLKDLPIFL</sequence>
<dbReference type="Pfam" id="PF00929">
    <property type="entry name" value="RNase_T"/>
    <property type="match status" value="1"/>
</dbReference>
<dbReference type="EnsemblBacteria" id="AAC07843">
    <property type="protein sequence ID" value="AAC07843"/>
    <property type="gene ID" value="aq_2108"/>
</dbReference>
<proteinExistence type="predicted"/>
<keyword evidence="3" id="KW-1185">Reference proteome</keyword>
<gene>
    <name evidence="2" type="ordered locus">aq_2108</name>
</gene>
<dbReference type="PIR" id="G70480">
    <property type="entry name" value="G70480"/>
</dbReference>
<dbReference type="PANTHER" id="PTHR30231:SF41">
    <property type="entry name" value="DNA POLYMERASE III SUBUNIT EPSILON"/>
    <property type="match status" value="1"/>
</dbReference>
<dbReference type="InterPro" id="IPR012337">
    <property type="entry name" value="RNaseH-like_sf"/>
</dbReference>
<name>O67875_AQUAE</name>
<dbReference type="SMART" id="SM00479">
    <property type="entry name" value="EXOIII"/>
    <property type="match status" value="1"/>
</dbReference>